<dbReference type="InParanoid" id="A0A194QRZ4"/>
<keyword evidence="2" id="KW-1185">Reference proteome</keyword>
<sequence>MRRWEACLYGNFRPHLFIKDYHRLTFIRQQVVAFTLTFQHPVLIARSSLDWMPSRINSLYSDVGAWSGKFRPVMDEIESDEALRFYQFLNYLDGGSFGTGPIDEFVDAMYRLASYMKQQNSRETQVRGMRELEAINGEKGNSIKTVLEISTVIMRKKRKFFCTGEVKEPIVNNKIICKDRILLPIAGTSCRDAIMYWHPDLTEEHYCVGALESKSPVHIMDIEGEMFCKGDDYSKREYLLACDFYEDQEAPVADLLQYYPDPDPEISPKLF</sequence>
<accession>A0A194QRZ4</accession>
<dbReference type="EMBL" id="KQ461196">
    <property type="protein sequence ID" value="KPJ06311.1"/>
    <property type="molecule type" value="Genomic_DNA"/>
</dbReference>
<protein>
    <submittedName>
        <fullName evidence="1">Uncharacterized protein</fullName>
    </submittedName>
</protein>
<evidence type="ECO:0000313" key="2">
    <source>
        <dbReference type="Proteomes" id="UP000053240"/>
    </source>
</evidence>
<evidence type="ECO:0000313" key="1">
    <source>
        <dbReference type="EMBL" id="KPJ06311.1"/>
    </source>
</evidence>
<organism evidence="1 2">
    <name type="scientific">Papilio machaon</name>
    <name type="common">Old World swallowtail butterfly</name>
    <dbReference type="NCBI Taxonomy" id="76193"/>
    <lineage>
        <taxon>Eukaryota</taxon>
        <taxon>Metazoa</taxon>
        <taxon>Ecdysozoa</taxon>
        <taxon>Arthropoda</taxon>
        <taxon>Hexapoda</taxon>
        <taxon>Insecta</taxon>
        <taxon>Pterygota</taxon>
        <taxon>Neoptera</taxon>
        <taxon>Endopterygota</taxon>
        <taxon>Lepidoptera</taxon>
        <taxon>Glossata</taxon>
        <taxon>Ditrysia</taxon>
        <taxon>Papilionoidea</taxon>
        <taxon>Papilionidae</taxon>
        <taxon>Papilioninae</taxon>
        <taxon>Papilio</taxon>
    </lineage>
</organism>
<dbReference type="Proteomes" id="UP000053240">
    <property type="component" value="Unassembled WGS sequence"/>
</dbReference>
<proteinExistence type="predicted"/>
<gene>
    <name evidence="1" type="ORF">RR48_14050</name>
</gene>
<name>A0A194QRZ4_PAPMA</name>
<dbReference type="AlphaFoldDB" id="A0A194QRZ4"/>
<reference evidence="1 2" key="1">
    <citation type="journal article" date="2015" name="Nat. Commun.">
        <title>Outbred genome sequencing and CRISPR/Cas9 gene editing in butterflies.</title>
        <authorList>
            <person name="Li X."/>
            <person name="Fan D."/>
            <person name="Zhang W."/>
            <person name="Liu G."/>
            <person name="Zhang L."/>
            <person name="Zhao L."/>
            <person name="Fang X."/>
            <person name="Chen L."/>
            <person name="Dong Y."/>
            <person name="Chen Y."/>
            <person name="Ding Y."/>
            <person name="Zhao R."/>
            <person name="Feng M."/>
            <person name="Zhu Y."/>
            <person name="Feng Y."/>
            <person name="Jiang X."/>
            <person name="Zhu D."/>
            <person name="Xiang H."/>
            <person name="Feng X."/>
            <person name="Li S."/>
            <person name="Wang J."/>
            <person name="Zhang G."/>
            <person name="Kronforst M.R."/>
            <person name="Wang W."/>
        </authorList>
    </citation>
    <scope>NUCLEOTIDE SEQUENCE [LARGE SCALE GENOMIC DNA]</scope>
    <source>
        <strain evidence="1">Ya'a_city_454_Pm</strain>
        <tissue evidence="1">Whole body</tissue>
    </source>
</reference>